<dbReference type="Proteomes" id="UP001281147">
    <property type="component" value="Unassembled WGS sequence"/>
</dbReference>
<evidence type="ECO:0000313" key="1">
    <source>
        <dbReference type="EMBL" id="KAK3720177.1"/>
    </source>
</evidence>
<reference evidence="1" key="1">
    <citation type="submission" date="2023-07" db="EMBL/GenBank/DDBJ databases">
        <title>Black Yeasts Isolated from many extreme environments.</title>
        <authorList>
            <person name="Coleine C."/>
            <person name="Stajich J.E."/>
            <person name="Selbmann L."/>
        </authorList>
    </citation>
    <scope>NUCLEOTIDE SEQUENCE</scope>
    <source>
        <strain evidence="1">CCFEE 5714</strain>
    </source>
</reference>
<comment type="caution">
    <text evidence="1">The sequence shown here is derived from an EMBL/GenBank/DDBJ whole genome shotgun (WGS) entry which is preliminary data.</text>
</comment>
<accession>A0ACC3NNZ9</accession>
<gene>
    <name evidence="1" type="ORF">LTR37_004001</name>
</gene>
<dbReference type="EMBL" id="JAUTXU010000023">
    <property type="protein sequence ID" value="KAK3720177.1"/>
    <property type="molecule type" value="Genomic_DNA"/>
</dbReference>
<organism evidence="1 2">
    <name type="scientific">Vermiconidia calcicola</name>
    <dbReference type="NCBI Taxonomy" id="1690605"/>
    <lineage>
        <taxon>Eukaryota</taxon>
        <taxon>Fungi</taxon>
        <taxon>Dikarya</taxon>
        <taxon>Ascomycota</taxon>
        <taxon>Pezizomycotina</taxon>
        <taxon>Dothideomycetes</taxon>
        <taxon>Dothideomycetidae</taxon>
        <taxon>Mycosphaerellales</taxon>
        <taxon>Extremaceae</taxon>
        <taxon>Vermiconidia</taxon>
    </lineage>
</organism>
<protein>
    <submittedName>
        <fullName evidence="1">Uncharacterized protein</fullName>
    </submittedName>
</protein>
<sequence length="196" mass="22095">MADAERPSSPTPEEREKLDKEAKKREEEEQSKLPYKWTQQIGDLDLTAPIPGNIKGRDLDVKITKSSLKAGIKGQEPIIDGTLPHPIHPDESAWTLESTPSGSKELNIHLDKANKMEWWAHVVTSAPKIDTSKITPENSKLSDLDGETRGMVEKMMFDQRQKEMGKPTSDESKKQEMLAKFQAQHPEMDFSNAKMS</sequence>
<proteinExistence type="predicted"/>
<name>A0ACC3NNZ9_9PEZI</name>
<keyword evidence="2" id="KW-1185">Reference proteome</keyword>
<evidence type="ECO:0000313" key="2">
    <source>
        <dbReference type="Proteomes" id="UP001281147"/>
    </source>
</evidence>